<dbReference type="GO" id="GO:0016020">
    <property type="term" value="C:membrane"/>
    <property type="evidence" value="ECO:0007669"/>
    <property type="project" value="UniProtKB-SubCell"/>
</dbReference>
<dbReference type="SUPFAM" id="SSF117892">
    <property type="entry name" value="Band 7/SPFH domain"/>
    <property type="match status" value="1"/>
</dbReference>
<evidence type="ECO:0000313" key="3">
    <source>
        <dbReference type="EMBL" id="TPG53074.1"/>
    </source>
</evidence>
<dbReference type="Proteomes" id="UP000319931">
    <property type="component" value="Unassembled WGS sequence"/>
</dbReference>
<sequence length="269" mass="29079">MLIPLIAILPMSSCSRVEPGHVGIKVSNFGSAAGVADHALGVGWYFTPFGTNIFEYPIYTSTYAWTKSATEQTGVDEEFPFQDRNGLNLSADVSVAYRVDPVKAPILFQKYRIDMAGIVAGPLRNAVRSALNEEAAGLGVEEIYGPKKAALLSAVQRDVDRYFEPVGLHVEQLYWASNIRVPDQVLNQINTKIANEQAALAAQANVATVKANADARIADAEGKAKSSQIEGDALRANPEILRQRAIEKWDGKLPTYSAGGGQLPFIMGK</sequence>
<dbReference type="InterPro" id="IPR001107">
    <property type="entry name" value="Band_7"/>
</dbReference>
<dbReference type="PANTHER" id="PTHR42911">
    <property type="entry name" value="MODULATOR OF FTSH PROTEASE HFLC"/>
    <property type="match status" value="1"/>
</dbReference>
<name>A0A502FUE8_9SPHN</name>
<feature type="domain" description="Band 7" evidence="2">
    <location>
        <begin position="16"/>
        <end position="209"/>
    </location>
</feature>
<dbReference type="Gene3D" id="3.30.479.30">
    <property type="entry name" value="Band 7 domain"/>
    <property type="match status" value="1"/>
</dbReference>
<evidence type="ECO:0000259" key="2">
    <source>
        <dbReference type="Pfam" id="PF01145"/>
    </source>
</evidence>
<comment type="subcellular location">
    <subcellularLocation>
        <location evidence="1">Membrane</location>
        <topology evidence="1">Single-pass membrane protein</topology>
    </subcellularLocation>
</comment>
<dbReference type="OrthoDB" id="9812991at2"/>
<dbReference type="AlphaFoldDB" id="A0A502FUE8"/>
<dbReference type="Pfam" id="PF01145">
    <property type="entry name" value="Band_7"/>
    <property type="match status" value="1"/>
</dbReference>
<comment type="caution">
    <text evidence="3">The sequence shown here is derived from an EMBL/GenBank/DDBJ whole genome shotgun (WGS) entry which is preliminary data.</text>
</comment>
<organism evidence="3 4">
    <name type="scientific">Sphingomonas glacialis</name>
    <dbReference type="NCBI Taxonomy" id="658225"/>
    <lineage>
        <taxon>Bacteria</taxon>
        <taxon>Pseudomonadati</taxon>
        <taxon>Pseudomonadota</taxon>
        <taxon>Alphaproteobacteria</taxon>
        <taxon>Sphingomonadales</taxon>
        <taxon>Sphingomonadaceae</taxon>
        <taxon>Sphingomonas</taxon>
    </lineage>
</organism>
<keyword evidence="4" id="KW-1185">Reference proteome</keyword>
<evidence type="ECO:0000313" key="4">
    <source>
        <dbReference type="Proteomes" id="UP000319931"/>
    </source>
</evidence>
<gene>
    <name evidence="3" type="ORF">EAH76_13125</name>
</gene>
<evidence type="ECO:0000256" key="1">
    <source>
        <dbReference type="ARBA" id="ARBA00004167"/>
    </source>
</evidence>
<reference evidence="3 4" key="1">
    <citation type="journal article" date="2019" name="Environ. Microbiol.">
        <title>Species interactions and distinct microbial communities in high Arctic permafrost affected cryosols are associated with the CH4 and CO2 gas fluxes.</title>
        <authorList>
            <person name="Altshuler I."/>
            <person name="Hamel J."/>
            <person name="Turney S."/>
            <person name="Magnuson E."/>
            <person name="Levesque R."/>
            <person name="Greer C."/>
            <person name="Whyte L.G."/>
        </authorList>
    </citation>
    <scope>NUCLEOTIDE SEQUENCE [LARGE SCALE GENOMIC DNA]</scope>
    <source>
        <strain evidence="3 4">E6.1</strain>
    </source>
</reference>
<proteinExistence type="predicted"/>
<dbReference type="EMBL" id="RCZC01000003">
    <property type="protein sequence ID" value="TPG53074.1"/>
    <property type="molecule type" value="Genomic_DNA"/>
</dbReference>
<accession>A0A502FUE8</accession>
<dbReference type="InterPro" id="IPR036013">
    <property type="entry name" value="Band_7/SPFH_dom_sf"/>
</dbReference>
<dbReference type="PANTHER" id="PTHR42911:SF1">
    <property type="entry name" value="MODULATOR OF FTSH PROTEASE HFLC"/>
    <property type="match status" value="1"/>
</dbReference>
<protein>
    <submittedName>
        <fullName evidence="3">Prohibitin family protein</fullName>
    </submittedName>
</protein>